<sequence>MSTPNAMVFAPAPQLTVTVERFGEHDELHVHPGGQGIWQAREDLTLRVCRGRARRGGTCTTGARARATRSPRTRGIR</sequence>
<evidence type="ECO:0000313" key="3">
    <source>
        <dbReference type="Proteomes" id="UP000612585"/>
    </source>
</evidence>
<accession>A0A8J3YXD9</accession>
<feature type="compositionally biased region" description="Basic residues" evidence="1">
    <location>
        <begin position="66"/>
        <end position="77"/>
    </location>
</feature>
<name>A0A8J3YXD9_9ACTN</name>
<feature type="region of interest" description="Disordered" evidence="1">
    <location>
        <begin position="55"/>
        <end position="77"/>
    </location>
</feature>
<keyword evidence="3" id="KW-1185">Reference proteome</keyword>
<dbReference type="Proteomes" id="UP000612585">
    <property type="component" value="Unassembled WGS sequence"/>
</dbReference>
<evidence type="ECO:0000313" key="2">
    <source>
        <dbReference type="EMBL" id="GIJ53386.1"/>
    </source>
</evidence>
<dbReference type="EMBL" id="BOPG01000006">
    <property type="protein sequence ID" value="GIJ53386.1"/>
    <property type="molecule type" value="Genomic_DNA"/>
</dbReference>
<proteinExistence type="predicted"/>
<comment type="caution">
    <text evidence="2">The sequence shown here is derived from an EMBL/GenBank/DDBJ whole genome shotgun (WGS) entry which is preliminary data.</text>
</comment>
<dbReference type="AlphaFoldDB" id="A0A8J3YXD9"/>
<reference evidence="2" key="1">
    <citation type="submission" date="2021-01" db="EMBL/GenBank/DDBJ databases">
        <title>Whole genome shotgun sequence of Virgisporangium aurantiacum NBRC 16421.</title>
        <authorList>
            <person name="Komaki H."/>
            <person name="Tamura T."/>
        </authorList>
    </citation>
    <scope>NUCLEOTIDE SEQUENCE</scope>
    <source>
        <strain evidence="2">NBRC 16421</strain>
    </source>
</reference>
<protein>
    <submittedName>
        <fullName evidence="2">Uncharacterized protein</fullName>
    </submittedName>
</protein>
<evidence type="ECO:0000256" key="1">
    <source>
        <dbReference type="SAM" id="MobiDB-lite"/>
    </source>
</evidence>
<gene>
    <name evidence="2" type="ORF">Vau01_009020</name>
</gene>
<organism evidence="2 3">
    <name type="scientific">Virgisporangium aurantiacum</name>
    <dbReference type="NCBI Taxonomy" id="175570"/>
    <lineage>
        <taxon>Bacteria</taxon>
        <taxon>Bacillati</taxon>
        <taxon>Actinomycetota</taxon>
        <taxon>Actinomycetes</taxon>
        <taxon>Micromonosporales</taxon>
        <taxon>Micromonosporaceae</taxon>
        <taxon>Virgisporangium</taxon>
    </lineage>
</organism>
<feature type="compositionally biased region" description="Low complexity" evidence="1">
    <location>
        <begin position="56"/>
        <end position="65"/>
    </location>
</feature>